<evidence type="ECO:0000256" key="1">
    <source>
        <dbReference type="SAM" id="MobiDB-lite"/>
    </source>
</evidence>
<proteinExistence type="predicted"/>
<reference evidence="2 3" key="1">
    <citation type="submission" date="2017-08" db="EMBL/GenBank/DDBJ databases">
        <title>The complete genome sequence of Nocardiopsis gilva YIM 90087.</title>
        <authorList>
            <person name="Yin M."/>
            <person name="Tang S."/>
        </authorList>
    </citation>
    <scope>NUCLEOTIDE SEQUENCE [LARGE SCALE GENOMIC DNA]</scope>
    <source>
        <strain evidence="2 3">YIM 90087</strain>
    </source>
</reference>
<accession>A0A223S7I0</accession>
<keyword evidence="3" id="KW-1185">Reference proteome</keyword>
<feature type="compositionally biased region" description="Basic and acidic residues" evidence="1">
    <location>
        <begin position="1"/>
        <end position="12"/>
    </location>
</feature>
<feature type="region of interest" description="Disordered" evidence="1">
    <location>
        <begin position="1"/>
        <end position="22"/>
    </location>
</feature>
<protein>
    <submittedName>
        <fullName evidence="2">Uncharacterized protein</fullName>
    </submittedName>
</protein>
<gene>
    <name evidence="2" type="ORF">CDO52_15910</name>
</gene>
<sequence>MPARMRNREEPHAFGSIGSTGQVGDFAELPKALGGCGGGDVVAAQEIDVGVAERTEAGDIPVLDRDALGAELVDGS</sequence>
<evidence type="ECO:0000313" key="3">
    <source>
        <dbReference type="Proteomes" id="UP000215005"/>
    </source>
</evidence>
<organism evidence="2 3">
    <name type="scientific">Nocardiopsis gilva YIM 90087</name>
    <dbReference type="NCBI Taxonomy" id="1235441"/>
    <lineage>
        <taxon>Bacteria</taxon>
        <taxon>Bacillati</taxon>
        <taxon>Actinomycetota</taxon>
        <taxon>Actinomycetes</taxon>
        <taxon>Streptosporangiales</taxon>
        <taxon>Nocardiopsidaceae</taxon>
        <taxon>Nocardiopsis</taxon>
    </lineage>
</organism>
<dbReference type="AlphaFoldDB" id="A0A223S7I0"/>
<dbReference type="Proteomes" id="UP000215005">
    <property type="component" value="Chromosome"/>
</dbReference>
<dbReference type="KEGG" id="ngv:CDO52_15910"/>
<name>A0A223S7I0_9ACTN</name>
<evidence type="ECO:0000313" key="2">
    <source>
        <dbReference type="EMBL" id="ASU84074.1"/>
    </source>
</evidence>
<dbReference type="EMBL" id="CP022753">
    <property type="protein sequence ID" value="ASU84074.1"/>
    <property type="molecule type" value="Genomic_DNA"/>
</dbReference>